<protein>
    <recommendedName>
        <fullName evidence="6">Tetratricopeptide repeat protein</fullName>
    </recommendedName>
</protein>
<keyword evidence="5" id="KW-1185">Reference proteome</keyword>
<sequence>MTRPKTRRVPRTDLDRTDPTARGRRRRARIAAGVGTVVLGVVIGIGTVTTASNALGERAWRAGDLDAAQRWYGLSDRFDVTERWVAPYNLGIVAHDRGQWRRAVEEFARAAAVVPDEARCRVLVNQAVALEAWGDALVAADQQGAAVHYREAQGVLARAEGCSAESESEDAGDEAAEEAPEDEAPAQPGQEQSDQPADDSGEKQEESGDGEPGDGEPAEGEGEGEPGEGEPGEGDDGEEREKGEESADGTGSGSGSEQERRDAASERLTQKLGQGATPASQPSESTAEERAEEIAGRNARGQQVQQEARDQSAVTGRPPQQSGRTW</sequence>
<evidence type="ECO:0000256" key="1">
    <source>
        <dbReference type="PROSITE-ProRule" id="PRU00339"/>
    </source>
</evidence>
<dbReference type="RefSeq" id="WP_128220475.1">
    <property type="nucleotide sequence ID" value="NZ_CP034929.1"/>
</dbReference>
<proteinExistence type="predicted"/>
<evidence type="ECO:0000313" key="5">
    <source>
        <dbReference type="Proteomes" id="UP001596098"/>
    </source>
</evidence>
<dbReference type="InterPro" id="IPR019734">
    <property type="entry name" value="TPR_rpt"/>
</dbReference>
<feature type="compositionally biased region" description="Acidic residues" evidence="2">
    <location>
        <begin position="166"/>
        <end position="184"/>
    </location>
</feature>
<comment type="caution">
    <text evidence="4">The sequence shown here is derived from an EMBL/GenBank/DDBJ whole genome shotgun (WGS) entry which is preliminary data.</text>
</comment>
<keyword evidence="3" id="KW-0472">Membrane</keyword>
<feature type="repeat" description="TPR" evidence="1">
    <location>
        <begin position="84"/>
        <end position="117"/>
    </location>
</feature>
<dbReference type="PROSITE" id="PS50005">
    <property type="entry name" value="TPR"/>
    <property type="match status" value="1"/>
</dbReference>
<feature type="compositionally biased region" description="Polar residues" evidence="2">
    <location>
        <begin position="300"/>
        <end position="326"/>
    </location>
</feature>
<dbReference type="SUPFAM" id="SSF48452">
    <property type="entry name" value="TPR-like"/>
    <property type="match status" value="1"/>
</dbReference>
<name>A0ABW1QUM2_9ACTN</name>
<accession>A0ABW1QUM2</accession>
<feature type="compositionally biased region" description="Basic and acidic residues" evidence="2">
    <location>
        <begin position="10"/>
        <end position="21"/>
    </location>
</feature>
<feature type="compositionally biased region" description="Basic and acidic residues" evidence="2">
    <location>
        <begin position="257"/>
        <end position="269"/>
    </location>
</feature>
<feature type="transmembrane region" description="Helical" evidence="3">
    <location>
        <begin position="30"/>
        <end position="48"/>
    </location>
</feature>
<evidence type="ECO:0000313" key="4">
    <source>
        <dbReference type="EMBL" id="MFC6152305.1"/>
    </source>
</evidence>
<feature type="region of interest" description="Disordered" evidence="2">
    <location>
        <begin position="1"/>
        <end position="26"/>
    </location>
</feature>
<dbReference type="InterPro" id="IPR011990">
    <property type="entry name" value="TPR-like_helical_dom_sf"/>
</dbReference>
<feature type="region of interest" description="Disordered" evidence="2">
    <location>
        <begin position="160"/>
        <end position="326"/>
    </location>
</feature>
<feature type="compositionally biased region" description="Acidic residues" evidence="2">
    <location>
        <begin position="207"/>
        <end position="238"/>
    </location>
</feature>
<evidence type="ECO:0000256" key="2">
    <source>
        <dbReference type="SAM" id="MobiDB-lite"/>
    </source>
</evidence>
<keyword evidence="3" id="KW-0812">Transmembrane</keyword>
<dbReference type="Proteomes" id="UP001596098">
    <property type="component" value="Unassembled WGS sequence"/>
</dbReference>
<dbReference type="Gene3D" id="1.25.40.10">
    <property type="entry name" value="Tetratricopeptide repeat domain"/>
    <property type="match status" value="1"/>
</dbReference>
<evidence type="ECO:0008006" key="6">
    <source>
        <dbReference type="Google" id="ProtNLM"/>
    </source>
</evidence>
<keyword evidence="1" id="KW-0802">TPR repeat</keyword>
<reference evidence="5" key="1">
    <citation type="journal article" date="2019" name="Int. J. Syst. Evol. Microbiol.">
        <title>The Global Catalogue of Microorganisms (GCM) 10K type strain sequencing project: providing services to taxonomists for standard genome sequencing and annotation.</title>
        <authorList>
            <consortium name="The Broad Institute Genomics Platform"/>
            <consortium name="The Broad Institute Genome Sequencing Center for Infectious Disease"/>
            <person name="Wu L."/>
            <person name="Ma J."/>
        </authorList>
    </citation>
    <scope>NUCLEOTIDE SEQUENCE [LARGE SCALE GENOMIC DNA]</scope>
    <source>
        <strain evidence="5">DFY28</strain>
    </source>
</reference>
<dbReference type="EMBL" id="JBHSQI010000001">
    <property type="protein sequence ID" value="MFC6152305.1"/>
    <property type="molecule type" value="Genomic_DNA"/>
</dbReference>
<keyword evidence="3" id="KW-1133">Transmembrane helix</keyword>
<gene>
    <name evidence="4" type="ORF">ACFPWU_01330</name>
</gene>
<evidence type="ECO:0000256" key="3">
    <source>
        <dbReference type="SAM" id="Phobius"/>
    </source>
</evidence>
<organism evidence="4 5">
    <name type="scientific">Nocardioides yefusunii</name>
    <dbReference type="NCBI Taxonomy" id="2500546"/>
    <lineage>
        <taxon>Bacteria</taxon>
        <taxon>Bacillati</taxon>
        <taxon>Actinomycetota</taxon>
        <taxon>Actinomycetes</taxon>
        <taxon>Propionibacteriales</taxon>
        <taxon>Nocardioidaceae</taxon>
        <taxon>Nocardioides</taxon>
    </lineage>
</organism>